<comment type="caution">
    <text evidence="1">The sequence shown here is derived from an EMBL/GenBank/DDBJ whole genome shotgun (WGS) entry which is preliminary data.</text>
</comment>
<dbReference type="STRING" id="933944.AN215_11405"/>
<protein>
    <recommendedName>
        <fullName evidence="3">ABM domain-containing protein</fullName>
    </recommendedName>
</protein>
<dbReference type="RefSeq" id="WP_070009011.1">
    <property type="nucleotide sequence ID" value="NZ_LJGS01000036.1"/>
</dbReference>
<evidence type="ECO:0000313" key="2">
    <source>
        <dbReference type="Proteomes" id="UP000176087"/>
    </source>
</evidence>
<name>A0A1E7JPD9_9ACTN</name>
<organism evidence="1 2">
    <name type="scientific">Streptomyces abyssalis</name>
    <dbReference type="NCBI Taxonomy" id="933944"/>
    <lineage>
        <taxon>Bacteria</taxon>
        <taxon>Bacillati</taxon>
        <taxon>Actinomycetota</taxon>
        <taxon>Actinomycetes</taxon>
        <taxon>Kitasatosporales</taxon>
        <taxon>Streptomycetaceae</taxon>
        <taxon>Streptomyces</taxon>
    </lineage>
</organism>
<keyword evidence="2" id="KW-1185">Reference proteome</keyword>
<proteinExistence type="predicted"/>
<dbReference type="EMBL" id="LJGT01000038">
    <property type="protein sequence ID" value="OEU90157.1"/>
    <property type="molecule type" value="Genomic_DNA"/>
</dbReference>
<dbReference type="AlphaFoldDB" id="A0A1E7JPD9"/>
<gene>
    <name evidence="1" type="ORF">AN215_11405</name>
</gene>
<dbReference type="Proteomes" id="UP000176087">
    <property type="component" value="Unassembled WGS sequence"/>
</dbReference>
<dbReference type="OrthoDB" id="8420274at2"/>
<evidence type="ECO:0000313" key="1">
    <source>
        <dbReference type="EMBL" id="OEU90157.1"/>
    </source>
</evidence>
<sequence length="142" mass="15497">MEITSESSGGTAPVLMHNTMKITEGHLDGFREAVRRAVGFVEEHGPQLMVRVFVDEAGMRAHSFQLYDGSEAVRTHWKLSDPYIAAVMEHCSVERLDVYGDPDEQVRAALAPGSEGAFPVSITPFFTGFLRLEETGADAGTP</sequence>
<evidence type="ECO:0008006" key="3">
    <source>
        <dbReference type="Google" id="ProtNLM"/>
    </source>
</evidence>
<accession>A0A1E7JPD9</accession>
<reference evidence="1 2" key="1">
    <citation type="journal article" date="2016" name="Front. Microbiol.">
        <title>Comparative Genomics Analysis of Streptomyces Species Reveals Their Adaptation to the Marine Environment and Their Diversity at the Genomic Level.</title>
        <authorList>
            <person name="Tian X."/>
            <person name="Zhang Z."/>
            <person name="Yang T."/>
            <person name="Chen M."/>
            <person name="Li J."/>
            <person name="Chen F."/>
            <person name="Yang J."/>
            <person name="Li W."/>
            <person name="Zhang B."/>
            <person name="Zhang Z."/>
            <person name="Wu J."/>
            <person name="Zhang C."/>
            <person name="Long L."/>
            <person name="Xiao J."/>
        </authorList>
    </citation>
    <scope>NUCLEOTIDE SEQUENCE [LARGE SCALE GENOMIC DNA]</scope>
    <source>
        <strain evidence="1 2">SCSIO 10390</strain>
    </source>
</reference>